<dbReference type="RefSeq" id="XP_040736034.1">
    <property type="nucleotide sequence ID" value="XM_040880237.1"/>
</dbReference>
<dbReference type="PANTHER" id="PTHR24171:SF9">
    <property type="entry name" value="ANKYRIN REPEAT DOMAIN-CONTAINING PROTEIN 39"/>
    <property type="match status" value="1"/>
</dbReference>
<dbReference type="InterPro" id="IPR027417">
    <property type="entry name" value="P-loop_NTPase"/>
</dbReference>
<gene>
    <name evidence="7" type="ORF">BHQ10_007531</name>
</gene>
<evidence type="ECO:0000313" key="8">
    <source>
        <dbReference type="Proteomes" id="UP000249363"/>
    </source>
</evidence>
<dbReference type="Proteomes" id="UP000249363">
    <property type="component" value="Unassembled WGS sequence"/>
</dbReference>
<feature type="repeat" description="ANK" evidence="3">
    <location>
        <begin position="953"/>
        <end position="985"/>
    </location>
</feature>
<dbReference type="OrthoDB" id="4772757at2759"/>
<dbReference type="PANTHER" id="PTHR24171">
    <property type="entry name" value="ANKYRIN REPEAT DOMAIN-CONTAINING PROTEIN 39-RELATED"/>
    <property type="match status" value="1"/>
</dbReference>
<feature type="repeat" description="ANK" evidence="3">
    <location>
        <begin position="920"/>
        <end position="952"/>
    </location>
</feature>
<feature type="repeat" description="ANK" evidence="3">
    <location>
        <begin position="755"/>
        <end position="787"/>
    </location>
</feature>
<proteinExistence type="predicted"/>
<feature type="region of interest" description="Disordered" evidence="4">
    <location>
        <begin position="1084"/>
        <end position="1120"/>
    </location>
</feature>
<dbReference type="InterPro" id="IPR036770">
    <property type="entry name" value="Ankyrin_rpt-contain_sf"/>
</dbReference>
<dbReference type="EMBL" id="MIKG01000015">
    <property type="protein sequence ID" value="RAO71519.1"/>
    <property type="molecule type" value="Genomic_DNA"/>
</dbReference>
<dbReference type="InterPro" id="IPR035994">
    <property type="entry name" value="Nucleoside_phosphorylase_sf"/>
</dbReference>
<evidence type="ECO:0000313" key="7">
    <source>
        <dbReference type="EMBL" id="RAO71519.1"/>
    </source>
</evidence>
<evidence type="ECO:0000259" key="6">
    <source>
        <dbReference type="Pfam" id="PF24883"/>
    </source>
</evidence>
<comment type="caution">
    <text evidence="7">The sequence shown here is derived from an EMBL/GenBank/DDBJ whole genome shotgun (WGS) entry which is preliminary data.</text>
</comment>
<dbReference type="AlphaFoldDB" id="A0A364L6V5"/>
<evidence type="ECO:0000256" key="2">
    <source>
        <dbReference type="ARBA" id="ARBA00023043"/>
    </source>
</evidence>
<keyword evidence="2 3" id="KW-0040">ANK repeat</keyword>
<feature type="repeat" description="ANK" evidence="3">
    <location>
        <begin position="656"/>
        <end position="688"/>
    </location>
</feature>
<feature type="repeat" description="ANK" evidence="3">
    <location>
        <begin position="887"/>
        <end position="919"/>
    </location>
</feature>
<feature type="repeat" description="ANK" evidence="3">
    <location>
        <begin position="623"/>
        <end position="655"/>
    </location>
</feature>
<keyword evidence="1" id="KW-0677">Repeat</keyword>
<evidence type="ECO:0000256" key="4">
    <source>
        <dbReference type="SAM" id="MobiDB-lite"/>
    </source>
</evidence>
<dbReference type="Pfam" id="PF12796">
    <property type="entry name" value="Ank_2"/>
    <property type="match status" value="4"/>
</dbReference>
<feature type="repeat" description="ANK" evidence="3">
    <location>
        <begin position="722"/>
        <end position="754"/>
    </location>
</feature>
<dbReference type="Gene3D" id="3.40.50.300">
    <property type="entry name" value="P-loop containing nucleotide triphosphate hydrolases"/>
    <property type="match status" value="1"/>
</dbReference>
<evidence type="ECO:0000256" key="3">
    <source>
        <dbReference type="PROSITE-ProRule" id="PRU00023"/>
    </source>
</evidence>
<feature type="repeat" description="ANK" evidence="3">
    <location>
        <begin position="788"/>
        <end position="820"/>
    </location>
</feature>
<evidence type="ECO:0000256" key="1">
    <source>
        <dbReference type="ARBA" id="ARBA00022737"/>
    </source>
</evidence>
<dbReference type="Gene3D" id="1.25.40.20">
    <property type="entry name" value="Ankyrin repeat-containing domain"/>
    <property type="match status" value="2"/>
</dbReference>
<dbReference type="GO" id="GO:0009116">
    <property type="term" value="P:nucleoside metabolic process"/>
    <property type="evidence" value="ECO:0007669"/>
    <property type="project" value="InterPro"/>
</dbReference>
<dbReference type="SUPFAM" id="SSF52540">
    <property type="entry name" value="P-loop containing nucleoside triphosphate hydrolases"/>
    <property type="match status" value="1"/>
</dbReference>
<dbReference type="SMART" id="SM00248">
    <property type="entry name" value="ANK"/>
    <property type="match status" value="14"/>
</dbReference>
<dbReference type="GO" id="GO:0003824">
    <property type="term" value="F:catalytic activity"/>
    <property type="evidence" value="ECO:0007669"/>
    <property type="project" value="InterPro"/>
</dbReference>
<dbReference type="SUPFAM" id="SSF48403">
    <property type="entry name" value="Ankyrin repeat"/>
    <property type="match status" value="2"/>
</dbReference>
<dbReference type="Pfam" id="PF24883">
    <property type="entry name" value="NPHP3_N"/>
    <property type="match status" value="1"/>
</dbReference>
<dbReference type="SUPFAM" id="SSF53167">
    <property type="entry name" value="Purine and uridine phosphorylases"/>
    <property type="match status" value="1"/>
</dbReference>
<evidence type="ECO:0000259" key="5">
    <source>
        <dbReference type="Pfam" id="PF01048"/>
    </source>
</evidence>
<dbReference type="STRING" id="1196081.A0A364L6V5"/>
<organism evidence="7 8">
    <name type="scientific">Talaromyces amestolkiae</name>
    <dbReference type="NCBI Taxonomy" id="1196081"/>
    <lineage>
        <taxon>Eukaryota</taxon>
        <taxon>Fungi</taxon>
        <taxon>Dikarya</taxon>
        <taxon>Ascomycota</taxon>
        <taxon>Pezizomycotina</taxon>
        <taxon>Eurotiomycetes</taxon>
        <taxon>Eurotiomycetidae</taxon>
        <taxon>Eurotiales</taxon>
        <taxon>Trichocomaceae</taxon>
        <taxon>Talaromyces</taxon>
        <taxon>Talaromyces sect. Talaromyces</taxon>
    </lineage>
</organism>
<reference evidence="7 8" key="1">
    <citation type="journal article" date="2017" name="Biotechnol. Biofuels">
        <title>Differential beta-glucosidase expression as a function of carbon source availability in Talaromyces amestolkiae: a genomic and proteomic approach.</title>
        <authorList>
            <person name="de Eugenio L.I."/>
            <person name="Mendez-Liter J.A."/>
            <person name="Nieto-Dominguez M."/>
            <person name="Alonso L."/>
            <person name="Gil-Munoz J."/>
            <person name="Barriuso J."/>
            <person name="Prieto A."/>
            <person name="Martinez M.J."/>
        </authorList>
    </citation>
    <scope>NUCLEOTIDE SEQUENCE [LARGE SCALE GENOMIC DNA]</scope>
    <source>
        <strain evidence="7 8">CIB</strain>
    </source>
</reference>
<feature type="repeat" description="ANK" evidence="3">
    <location>
        <begin position="986"/>
        <end position="1018"/>
    </location>
</feature>
<feature type="domain" description="Nephrocystin 3-like N-terminal" evidence="6">
    <location>
        <begin position="383"/>
        <end position="552"/>
    </location>
</feature>
<feature type="domain" description="Nucleoside phosphorylase" evidence="5">
    <location>
        <begin position="12"/>
        <end position="293"/>
    </location>
</feature>
<accession>A0A364L6V5</accession>
<dbReference type="GeneID" id="63796746"/>
<dbReference type="InterPro" id="IPR002110">
    <property type="entry name" value="Ankyrin_rpt"/>
</dbReference>
<dbReference type="PROSITE" id="PS50297">
    <property type="entry name" value="ANK_REP_REGION"/>
    <property type="match status" value="8"/>
</dbReference>
<protein>
    <submittedName>
        <fullName evidence="7">Uncharacterized protein</fullName>
    </submittedName>
</protein>
<keyword evidence="8" id="KW-1185">Reference proteome</keyword>
<dbReference type="PROSITE" id="PS50088">
    <property type="entry name" value="ANK_REPEAT"/>
    <property type="match status" value="11"/>
</dbReference>
<dbReference type="InterPro" id="IPR000845">
    <property type="entry name" value="Nucleoside_phosphorylase_d"/>
</dbReference>
<feature type="repeat" description="ANK" evidence="3">
    <location>
        <begin position="689"/>
        <end position="721"/>
    </location>
</feature>
<name>A0A364L6V5_TALAM</name>
<dbReference type="InterPro" id="IPR056884">
    <property type="entry name" value="NPHP3-like_N"/>
</dbReference>
<feature type="compositionally biased region" description="Polar residues" evidence="4">
    <location>
        <begin position="1103"/>
        <end position="1112"/>
    </location>
</feature>
<dbReference type="Gene3D" id="3.40.50.1580">
    <property type="entry name" value="Nucleoside phosphorylase domain"/>
    <property type="match status" value="1"/>
</dbReference>
<dbReference type="Pfam" id="PF01048">
    <property type="entry name" value="PNP_UDP_1"/>
    <property type="match status" value="1"/>
</dbReference>
<sequence length="1136" mass="123531">MESPPSRKEFQIGWICALPIEAAAAIQMLDENFGILQEQEKTDTNTYTLGRIGHHHVVIACLPDGQYGSTSATTVANNMLRTFSDSLRIGLMVGIGGGAPSVKHDIRLGDIVVSRPEGSSGGVIQHDMGKIGKNGKFQRIGSLNSPPKSLLNALAQMRAAELYDDPQYPIYLQEAIGKNARTRKTFCRPDLKSDRLFKIEHEHSESAASCDHCPAEWEEDRITREDGDPQTHYGTIASGNTLIKDGKTREAIRKGTGVLCFEMEAAGLMADFPCLVIRGICDYADSHKNKQWQGYAALAAAAFTKELLGYVPKGVSQESLVADICPLLKDIKEDQKKAFDQREKHHHEKMERVLTEDERSCHRAFKTSTYEQYKDINPNRVEGTCEWVLKSSEYRLWWESSSNDLLWISADPGCGKSVLAKSLIDEVIPASAPTASLCYFFFKDNDEQNSLATALCAILHQLFTWQPHLLQYALPFWEKNREKIRQEVEDLWRIFMAATSDPASVNTICVFDALDECRRSDQKQLIGKLQQYYTKHRLSPPRNWLKFLVTSRPYDEIEEDFQPIIESFPQIHLRGEEENDQIYNEINLVVKIQVSKLGKQLKLKATTEAQLEKGAAVNAQGGEYGNALYAASFGGHVEIVQRLLDKGAEINAQGEYYGNALQAASFGGHDKTIQILLEKGADVDAQGSEYGTALQAASLRGHDKIVQMLLQKGADVNAQGGEYGNALQAASSGGHTKTVQILLEQGADINTKNGRYSSALQAASFKGHNEIVRMLLEKGGDVNAQGGKYGNALQAASLGGRDKAVQMLLERGADVNAQGGKYGTALQAASFGSHDKIVRMLLEKDADVKAQGGEYGNALLAASLGGHNKIVDILLEKGADMNAQDSEYGNALQAASLGGHDKIVRMLLERGTHVDAQGGECGNALQAASSEGHTKTVQILLERGADVNAQGGEYGSALQAASSEGHIKTVQILLKQGADVNAQGGEYGNALQAASFKGHDEIVRMLLEKGAEVNAQGGYYGNALQAASFGGYDKIVQMLLLEGADANAQGGEYGNALQAASSGCHTKTIQILLQNGADVDAQGGEYGNTLQADSSESYKKSDQPLQKNSMKGSASRKRKYEDCGEGFPISLHNILS</sequence>
<feature type="repeat" description="ANK" evidence="3">
    <location>
        <begin position="854"/>
        <end position="886"/>
    </location>
</feature>